<dbReference type="Proteomes" id="UP000037397">
    <property type="component" value="Unassembled WGS sequence"/>
</dbReference>
<dbReference type="Gene3D" id="3.40.50.300">
    <property type="entry name" value="P-loop containing nucleotide triphosphate hydrolases"/>
    <property type="match status" value="1"/>
</dbReference>
<comment type="similarity">
    <text evidence="1">Belongs to the ABC transporter superfamily.</text>
</comment>
<feature type="domain" description="ABC transporter" evidence="5">
    <location>
        <begin position="2"/>
        <end position="228"/>
    </location>
</feature>
<evidence type="ECO:0000256" key="1">
    <source>
        <dbReference type="ARBA" id="ARBA00005417"/>
    </source>
</evidence>
<evidence type="ECO:0000256" key="3">
    <source>
        <dbReference type="ARBA" id="ARBA00022741"/>
    </source>
</evidence>
<evidence type="ECO:0000313" key="6">
    <source>
        <dbReference type="EMBL" id="KNX37816.1"/>
    </source>
</evidence>
<dbReference type="GO" id="GO:0016887">
    <property type="term" value="F:ATP hydrolysis activity"/>
    <property type="evidence" value="ECO:0007669"/>
    <property type="project" value="InterPro"/>
</dbReference>
<evidence type="ECO:0000256" key="2">
    <source>
        <dbReference type="ARBA" id="ARBA00022448"/>
    </source>
</evidence>
<sequence>MIEVSGVRHRLGEREVLRGIDLTLAEHRVGVIGANGSGKSTLARTFNGLITPDAGDVRVDGLSVRDDVRSVRRRVGFMFSEASAQILMPTVAEDIALSLRDHGLTADEVSARVEATLSAYGLEGYGDHPAQLLSGGQKQMLAFAAVLVREPQVLVCDEPSTLLDLHNQLRLRRTLAGLDQQVVLLTHHLDLLDDFDRVVVIDDGQVVHDGVPGESVAFYHDLMEARVS</sequence>
<evidence type="ECO:0000313" key="7">
    <source>
        <dbReference type="Proteomes" id="UP000037397"/>
    </source>
</evidence>
<dbReference type="AlphaFoldDB" id="A0A0L6CJ40"/>
<keyword evidence="7" id="KW-1185">Reference proteome</keyword>
<dbReference type="InterPro" id="IPR017871">
    <property type="entry name" value="ABC_transporter-like_CS"/>
</dbReference>
<proteinExistence type="inferred from homology"/>
<dbReference type="GO" id="GO:0042626">
    <property type="term" value="F:ATPase-coupled transmembrane transporter activity"/>
    <property type="evidence" value="ECO:0007669"/>
    <property type="project" value="TreeGrafter"/>
</dbReference>
<dbReference type="InterPro" id="IPR015856">
    <property type="entry name" value="ABC_transpr_CbiO/EcfA_su"/>
</dbReference>
<dbReference type="GO" id="GO:0043190">
    <property type="term" value="C:ATP-binding cassette (ABC) transporter complex"/>
    <property type="evidence" value="ECO:0007669"/>
    <property type="project" value="TreeGrafter"/>
</dbReference>
<keyword evidence="4 6" id="KW-0067">ATP-binding</keyword>
<name>A0A0L6CJ40_9MICO</name>
<dbReference type="RefSeq" id="WP_050670209.1">
    <property type="nucleotide sequence ID" value="NZ_LAIR01000002.1"/>
</dbReference>
<comment type="caution">
    <text evidence="6">The sequence shown here is derived from an EMBL/GenBank/DDBJ whole genome shotgun (WGS) entry which is preliminary data.</text>
</comment>
<evidence type="ECO:0000259" key="5">
    <source>
        <dbReference type="PROSITE" id="PS50893"/>
    </source>
</evidence>
<evidence type="ECO:0000256" key="4">
    <source>
        <dbReference type="ARBA" id="ARBA00022840"/>
    </source>
</evidence>
<dbReference type="PROSITE" id="PS50893">
    <property type="entry name" value="ABC_TRANSPORTER_2"/>
    <property type="match status" value="1"/>
</dbReference>
<dbReference type="InterPro" id="IPR050095">
    <property type="entry name" value="ECF_ABC_transporter_ATP-bd"/>
</dbReference>
<dbReference type="STRING" id="1631356.VV01_12710"/>
<gene>
    <name evidence="6" type="ORF">VV01_12710</name>
</gene>
<dbReference type="InterPro" id="IPR027417">
    <property type="entry name" value="P-loop_NTPase"/>
</dbReference>
<dbReference type="OrthoDB" id="9806471at2"/>
<dbReference type="EMBL" id="LAIR01000002">
    <property type="protein sequence ID" value="KNX37816.1"/>
    <property type="molecule type" value="Genomic_DNA"/>
</dbReference>
<dbReference type="PANTHER" id="PTHR43553">
    <property type="entry name" value="HEAVY METAL TRANSPORTER"/>
    <property type="match status" value="1"/>
</dbReference>
<dbReference type="PROSITE" id="PS00211">
    <property type="entry name" value="ABC_TRANSPORTER_1"/>
    <property type="match status" value="1"/>
</dbReference>
<keyword evidence="3" id="KW-0547">Nucleotide-binding</keyword>
<organism evidence="6 7">
    <name type="scientific">Luteipulveratus halotolerans</name>
    <dbReference type="NCBI Taxonomy" id="1631356"/>
    <lineage>
        <taxon>Bacteria</taxon>
        <taxon>Bacillati</taxon>
        <taxon>Actinomycetota</taxon>
        <taxon>Actinomycetes</taxon>
        <taxon>Micrococcales</taxon>
        <taxon>Dermacoccaceae</taxon>
        <taxon>Luteipulveratus</taxon>
    </lineage>
</organism>
<dbReference type="SMART" id="SM00382">
    <property type="entry name" value="AAA"/>
    <property type="match status" value="1"/>
</dbReference>
<reference evidence="7" key="1">
    <citation type="submission" date="2015-03" db="EMBL/GenBank/DDBJ databases">
        <title>Luteipulveratus halotolerans sp. nov., a novel actinobacterium (Dermacoccaceae) from Sarawak, Malaysia.</title>
        <authorList>
            <person name="Juboi H."/>
            <person name="Basik A."/>
            <person name="Shamsul S.S."/>
            <person name="Arnold P."/>
            <person name="Schmitt E.K."/>
            <person name="Sanglier J.-J."/>
            <person name="Yeo T."/>
        </authorList>
    </citation>
    <scope>NUCLEOTIDE SEQUENCE [LARGE SCALE GENOMIC DNA]</scope>
    <source>
        <strain evidence="7">C296001</strain>
    </source>
</reference>
<protein>
    <submittedName>
        <fullName evidence="6">Cobalt ABC transporter ATP-binding protein</fullName>
    </submittedName>
</protein>
<dbReference type="PANTHER" id="PTHR43553:SF24">
    <property type="entry name" value="ENERGY-COUPLING FACTOR TRANSPORTER ATP-BINDING PROTEIN ECFA1"/>
    <property type="match status" value="1"/>
</dbReference>
<dbReference type="InterPro" id="IPR003593">
    <property type="entry name" value="AAA+_ATPase"/>
</dbReference>
<accession>A0A0L6CJ40</accession>
<dbReference type="Pfam" id="PF00005">
    <property type="entry name" value="ABC_tran"/>
    <property type="match status" value="1"/>
</dbReference>
<dbReference type="CDD" id="cd03225">
    <property type="entry name" value="ABC_cobalt_CbiO_domain1"/>
    <property type="match status" value="1"/>
</dbReference>
<dbReference type="GO" id="GO:0005524">
    <property type="term" value="F:ATP binding"/>
    <property type="evidence" value="ECO:0007669"/>
    <property type="project" value="UniProtKB-KW"/>
</dbReference>
<dbReference type="PATRIC" id="fig|1631356.3.peg.2493"/>
<dbReference type="SUPFAM" id="SSF52540">
    <property type="entry name" value="P-loop containing nucleoside triphosphate hydrolases"/>
    <property type="match status" value="1"/>
</dbReference>
<dbReference type="InterPro" id="IPR003439">
    <property type="entry name" value="ABC_transporter-like_ATP-bd"/>
</dbReference>
<keyword evidence="2" id="KW-0813">Transport</keyword>